<proteinExistence type="predicted"/>
<evidence type="ECO:0000256" key="4">
    <source>
        <dbReference type="ARBA" id="ARBA00023136"/>
    </source>
</evidence>
<gene>
    <name evidence="9" type="primary">LOC110986256</name>
</gene>
<dbReference type="AlphaFoldDB" id="A0A8B7ZFB4"/>
<dbReference type="SUPFAM" id="SSF69318">
    <property type="entry name" value="Integrin alpha N-terminal domain"/>
    <property type="match status" value="1"/>
</dbReference>
<keyword evidence="2 5" id="KW-0812">Transmembrane</keyword>
<evidence type="ECO:0000256" key="2">
    <source>
        <dbReference type="ARBA" id="ARBA00022692"/>
    </source>
</evidence>
<dbReference type="InterPro" id="IPR045232">
    <property type="entry name" value="FAM234"/>
</dbReference>
<name>A0A8B7ZFB4_ACAPL</name>
<reference evidence="9" key="1">
    <citation type="submission" date="2025-08" db="UniProtKB">
        <authorList>
            <consortium name="RefSeq"/>
        </authorList>
    </citation>
    <scope>IDENTIFICATION</scope>
</reference>
<dbReference type="Proteomes" id="UP000694845">
    <property type="component" value="Unplaced"/>
</dbReference>
<dbReference type="RefSeq" id="XP_022103687.1">
    <property type="nucleotide sequence ID" value="XM_022247995.1"/>
</dbReference>
<evidence type="ECO:0000256" key="3">
    <source>
        <dbReference type="ARBA" id="ARBA00022989"/>
    </source>
</evidence>
<organism evidence="8 9">
    <name type="scientific">Acanthaster planci</name>
    <name type="common">Crown-of-thorns starfish</name>
    <dbReference type="NCBI Taxonomy" id="133434"/>
    <lineage>
        <taxon>Eukaryota</taxon>
        <taxon>Metazoa</taxon>
        <taxon>Echinodermata</taxon>
        <taxon>Eleutherozoa</taxon>
        <taxon>Asterozoa</taxon>
        <taxon>Asteroidea</taxon>
        <taxon>Valvatacea</taxon>
        <taxon>Valvatida</taxon>
        <taxon>Acanthasteridae</taxon>
        <taxon>Acanthaster</taxon>
    </lineage>
</organism>
<evidence type="ECO:0000259" key="7">
    <source>
        <dbReference type="Pfam" id="PF23722"/>
    </source>
</evidence>
<dbReference type="InterPro" id="IPR015943">
    <property type="entry name" value="WD40/YVTN_repeat-like_dom_sf"/>
</dbReference>
<evidence type="ECO:0000256" key="6">
    <source>
        <dbReference type="SAM" id="SignalP"/>
    </source>
</evidence>
<evidence type="ECO:0000256" key="5">
    <source>
        <dbReference type="SAM" id="Phobius"/>
    </source>
</evidence>
<dbReference type="OMA" id="TMWGDED"/>
<dbReference type="OrthoDB" id="200924at2759"/>
<dbReference type="KEGG" id="aplc:110986256"/>
<dbReference type="PANTHER" id="PTHR21419:SF23">
    <property type="entry name" value="PROTEIN DEFECTIVE IN EXINE FORMATION 1"/>
    <property type="match status" value="1"/>
</dbReference>
<dbReference type="Gene3D" id="2.130.10.10">
    <property type="entry name" value="YVTN repeat-like/Quinoprotein amine dehydrogenase"/>
    <property type="match status" value="1"/>
</dbReference>
<feature type="chain" id="PRO_5034923866" evidence="6">
    <location>
        <begin position="27"/>
        <end position="683"/>
    </location>
</feature>
<feature type="domain" description="DEX1 C-terminal" evidence="7">
    <location>
        <begin position="544"/>
        <end position="640"/>
    </location>
</feature>
<sequence>MLRGSPGETLFGILFVYLLTWKTGTSTNGDNESKRESCHYDLVVAWTSEISNSLVAATPLVADINADKILDIISPAFTEEVVVLDGVRGQNLVGSNWPASSLDNSFHASPLPYDIDQDGRDDIVLCTSDGDILFIDARGNWMKERTMSIPSLDVRKEWWNLTGGSRQDVIGQSVRTSTQRQAAHSRDSSSKQYISVDPHVLATPVIADLNRDGITEELVVPVSYYINSKIDRSEIELMESGVPDLDLRGYLAGGIVLFNLTAGQIYQEVILELTMRDDEFPGYILFTPTVVDLDSEGGPLEIIVGTSAGNLHVLDHTGTPRTGFPLLLSTLHGQITVEDLDGDGHLEMVVMDTSSNVMCLDVTGKELWDSQISGSSSAGSRVADINRDGSLDIVIATNDGHIWVLRGDTGKLVAGWPLDLGGRFLASPVITRLKPSPHPLDIVIADYEGSLYIISGDGACLEVIHLEENIMTPVLAADLLPTTSDLELLIASSDGTLVCLKMRNGTESREGSESGKNKRAWSGEAWHTDTPTYNKFTNWDNEVGVSFTAKTKQLEYVAGKTFVIAFEIFDNRPKYISDSTYHVHITCGNIILLPKTILLEPGIHRMRIATPDRPIRAVVTVHVTNQHGQLFRDSFAVSFNLQLVQELQWLLFAPFVVMVILLLLVHGYPEVDLLPMTQSFKHR</sequence>
<evidence type="ECO:0000313" key="9">
    <source>
        <dbReference type="RefSeq" id="XP_022103687.1"/>
    </source>
</evidence>
<keyword evidence="3 5" id="KW-1133">Transmembrane helix</keyword>
<dbReference type="PANTHER" id="PTHR21419">
    <property type="match status" value="1"/>
</dbReference>
<dbReference type="GO" id="GO:0016020">
    <property type="term" value="C:membrane"/>
    <property type="evidence" value="ECO:0007669"/>
    <property type="project" value="UniProtKB-SubCell"/>
</dbReference>
<keyword evidence="8" id="KW-1185">Reference proteome</keyword>
<keyword evidence="4 5" id="KW-0472">Membrane</keyword>
<dbReference type="GeneID" id="110986256"/>
<comment type="subcellular location">
    <subcellularLocation>
        <location evidence="1">Membrane</location>
        <topology evidence="1">Single-pass membrane protein</topology>
    </subcellularLocation>
</comment>
<feature type="signal peptide" evidence="6">
    <location>
        <begin position="1"/>
        <end position="26"/>
    </location>
</feature>
<feature type="transmembrane region" description="Helical" evidence="5">
    <location>
        <begin position="649"/>
        <end position="668"/>
    </location>
</feature>
<evidence type="ECO:0000256" key="1">
    <source>
        <dbReference type="ARBA" id="ARBA00004167"/>
    </source>
</evidence>
<dbReference type="InterPro" id="IPR056376">
    <property type="entry name" value="DEX1_C"/>
</dbReference>
<protein>
    <submittedName>
        <fullName evidence="9">Protein DEFECTIVE IN EXINE FORMATION 1-like</fullName>
    </submittedName>
</protein>
<dbReference type="Pfam" id="PF23722">
    <property type="entry name" value="Beta-sand_DEX1"/>
    <property type="match status" value="1"/>
</dbReference>
<evidence type="ECO:0000313" key="8">
    <source>
        <dbReference type="Proteomes" id="UP000694845"/>
    </source>
</evidence>
<dbReference type="InterPro" id="IPR028994">
    <property type="entry name" value="Integrin_alpha_N"/>
</dbReference>
<keyword evidence="6" id="KW-0732">Signal</keyword>
<accession>A0A8B7ZFB4</accession>